<evidence type="ECO:0000313" key="3">
    <source>
        <dbReference type="Proteomes" id="UP000530564"/>
    </source>
</evidence>
<keyword evidence="2" id="KW-0436">Ligase</keyword>
<dbReference type="AlphaFoldDB" id="A0A839ZYI8"/>
<dbReference type="GO" id="GO:0016740">
    <property type="term" value="F:transferase activity"/>
    <property type="evidence" value="ECO:0007669"/>
    <property type="project" value="UniProtKB-KW"/>
</dbReference>
<comment type="caution">
    <text evidence="2">The sequence shown here is derived from an EMBL/GenBank/DDBJ whole genome shotgun (WGS) entry which is preliminary data.</text>
</comment>
<dbReference type="PANTHER" id="PTHR11895">
    <property type="entry name" value="TRANSAMIDASE"/>
    <property type="match status" value="1"/>
</dbReference>
<accession>A0A839ZYI8</accession>
<dbReference type="GO" id="GO:0050566">
    <property type="term" value="F:asparaginyl-tRNA synthase (glutamine-hydrolyzing) activity"/>
    <property type="evidence" value="ECO:0007669"/>
    <property type="project" value="UniProtKB-EC"/>
</dbReference>
<dbReference type="InterPro" id="IPR023631">
    <property type="entry name" value="Amidase_dom"/>
</dbReference>
<dbReference type="Proteomes" id="UP000530564">
    <property type="component" value="Unassembled WGS sequence"/>
</dbReference>
<dbReference type="InterPro" id="IPR036928">
    <property type="entry name" value="AS_sf"/>
</dbReference>
<dbReference type="Pfam" id="PF01425">
    <property type="entry name" value="Amidase"/>
    <property type="match status" value="1"/>
</dbReference>
<gene>
    <name evidence="2" type="ORF">GGQ61_001027</name>
</gene>
<feature type="domain" description="Amidase" evidence="1">
    <location>
        <begin position="32"/>
        <end position="395"/>
    </location>
</feature>
<dbReference type="RefSeq" id="WP_183770288.1">
    <property type="nucleotide sequence ID" value="NZ_JACIDK010000001.1"/>
</dbReference>
<reference evidence="2 3" key="1">
    <citation type="submission" date="2020-08" db="EMBL/GenBank/DDBJ databases">
        <title>Genomic Encyclopedia of Type Strains, Phase IV (KMG-IV): sequencing the most valuable type-strain genomes for metagenomic binning, comparative biology and taxonomic classification.</title>
        <authorList>
            <person name="Goeker M."/>
        </authorList>
    </citation>
    <scope>NUCLEOTIDE SEQUENCE [LARGE SCALE GENOMIC DNA]</scope>
    <source>
        <strain evidence="2 3">DSM 21793</strain>
    </source>
</reference>
<dbReference type="EC" id="6.3.5.6" evidence="2"/>
<dbReference type="Gene3D" id="3.90.1300.10">
    <property type="entry name" value="Amidase signature (AS) domain"/>
    <property type="match status" value="1"/>
</dbReference>
<proteinExistence type="predicted"/>
<keyword evidence="3" id="KW-1185">Reference proteome</keyword>
<dbReference type="SUPFAM" id="SSF75304">
    <property type="entry name" value="Amidase signature (AS) enzymes"/>
    <property type="match status" value="1"/>
</dbReference>
<dbReference type="InterPro" id="IPR020556">
    <property type="entry name" value="Amidase_CS"/>
</dbReference>
<evidence type="ECO:0000259" key="1">
    <source>
        <dbReference type="Pfam" id="PF01425"/>
    </source>
</evidence>
<dbReference type="PANTHER" id="PTHR11895:SF176">
    <property type="entry name" value="AMIDASE AMID-RELATED"/>
    <property type="match status" value="1"/>
</dbReference>
<evidence type="ECO:0000313" key="2">
    <source>
        <dbReference type="EMBL" id="MBB3890330.1"/>
    </source>
</evidence>
<dbReference type="PROSITE" id="PS00571">
    <property type="entry name" value="AMIDASES"/>
    <property type="match status" value="1"/>
</dbReference>
<dbReference type="GO" id="GO:0050567">
    <property type="term" value="F:glutaminyl-tRNA synthase (glutamine-hydrolyzing) activity"/>
    <property type="evidence" value="ECO:0007669"/>
    <property type="project" value="UniProtKB-EC"/>
</dbReference>
<name>A0A839ZYI8_9CAUL</name>
<dbReference type="InterPro" id="IPR000120">
    <property type="entry name" value="Amidase"/>
</dbReference>
<keyword evidence="2" id="KW-0808">Transferase</keyword>
<dbReference type="EMBL" id="JACIDK010000001">
    <property type="protein sequence ID" value="MBB3890330.1"/>
    <property type="molecule type" value="Genomic_DNA"/>
</dbReference>
<dbReference type="EC" id="6.3.5.7" evidence="2"/>
<sequence>MSIDQRRRLGGRLHAFTQVFDPPLGAGSGPTFAVKDLIDVAGVPTGGGGLVPLDAAPAVHALAVQRLLDAGYVAVGKTHTVELAFGGWGTNRSVGAPCNPWDAAVHRAPGGSSSGSAVAVAAGLCDVALGTDTGGSIRIPAAACGVVGLKPGRGLAPTQGVHDLAPSLDTLGPLARSVADAAWVLEVISGPDVAGAARPRFDAAAALASDVRGWKIAVLAMEDMPAIDPQVAALYGAAIGKLADLGVEIETARTPRPFADYFIPNGWLMAAEGWRARGAHIAANGEVMDRWVVKRFEAGRDATDAQLAQALARRAADQREFQDWMAPYAALLSPTLPIPPPPIDDVDETASPFSAMTRAGNYLDLPAASVPMGLTDAGLPAGLQIMGRMADETSVVALAAAFEAVSGWSGRRPDLAGFGG</sequence>
<organism evidence="2 3">
    <name type="scientific">Phenylobacterium haematophilum</name>
    <dbReference type="NCBI Taxonomy" id="98513"/>
    <lineage>
        <taxon>Bacteria</taxon>
        <taxon>Pseudomonadati</taxon>
        <taxon>Pseudomonadota</taxon>
        <taxon>Alphaproteobacteria</taxon>
        <taxon>Caulobacterales</taxon>
        <taxon>Caulobacteraceae</taxon>
        <taxon>Phenylobacterium</taxon>
    </lineage>
</organism>
<protein>
    <submittedName>
        <fullName evidence="2">Aspartyl-tRNA(Asn)/glutamyl-tRNA(Gln) amidotransferase subunit A</fullName>
        <ecNumber evidence="2">6.3.5.6</ecNumber>
        <ecNumber evidence="2">6.3.5.7</ecNumber>
    </submittedName>
</protein>